<keyword evidence="1" id="KW-0812">Transmembrane</keyword>
<feature type="transmembrane region" description="Helical" evidence="1">
    <location>
        <begin position="308"/>
        <end position="327"/>
    </location>
</feature>
<organism evidence="2 3">
    <name type="scientific">Gigaspora margarita</name>
    <dbReference type="NCBI Taxonomy" id="4874"/>
    <lineage>
        <taxon>Eukaryota</taxon>
        <taxon>Fungi</taxon>
        <taxon>Fungi incertae sedis</taxon>
        <taxon>Mucoromycota</taxon>
        <taxon>Glomeromycotina</taxon>
        <taxon>Glomeromycetes</taxon>
        <taxon>Diversisporales</taxon>
        <taxon>Gigasporaceae</taxon>
        <taxon>Gigaspora</taxon>
    </lineage>
</organism>
<feature type="transmembrane region" description="Helical" evidence="1">
    <location>
        <begin position="242"/>
        <end position="259"/>
    </location>
</feature>
<keyword evidence="1" id="KW-0472">Membrane</keyword>
<sequence>MCKNFSKVLTYNKVNVSSRAFSYIDNSNWSLAIIFLTVFTILPEKLIAKSEFRSRKLSCIYTSILSKIGFVVPSTTKFISSFDLSIYRTYGSYNYLSKTSSHDILTSVLRDRWISFKERFQIFLERYPAINYSIVKPVINFYDVSHNSTILAIPLPNFVTYPKDYNFWREFLLPCPNPFGDSNKIEAINEEFYRYLNAEALLKFKWNAYGRKYYLAIWSIYTVFLFSFVIAAEYYKSISQSTLFILLKITICLGIWHLFFELRQFIIDPLYYLTNAWNYFDLGAFLLTIMSSITWLHSLGLAQKGVSFLLILGFIIVAFANSLYILLRYSTNPNDSLNLATTYNTVNHNSTIEENSSLIEPNHATTNMFMSTDSAISAVYIMMNGDMTPISNWNLNDNPTLLLLMIIFTIAVTLYLVNVIVGFLPSGMDEDKTRMSGLILKAEVLEEIELLYMLPHQRRKENWFPSIIFYECNTTRLLEHINDIQNNKWVGFKKPFIPKTLKEILLLEE</sequence>
<feature type="transmembrane region" description="Helical" evidence="1">
    <location>
        <begin position="279"/>
        <end position="296"/>
    </location>
</feature>
<evidence type="ECO:0000313" key="2">
    <source>
        <dbReference type="EMBL" id="KAF0420913.1"/>
    </source>
</evidence>
<evidence type="ECO:0000256" key="1">
    <source>
        <dbReference type="SAM" id="Phobius"/>
    </source>
</evidence>
<dbReference type="EMBL" id="WTPW01001686">
    <property type="protein sequence ID" value="KAF0420913.1"/>
    <property type="molecule type" value="Genomic_DNA"/>
</dbReference>
<proteinExistence type="predicted"/>
<keyword evidence="1" id="KW-1133">Transmembrane helix</keyword>
<feature type="transmembrane region" description="Helical" evidence="1">
    <location>
        <begin position="29"/>
        <end position="47"/>
    </location>
</feature>
<feature type="transmembrane region" description="Helical" evidence="1">
    <location>
        <begin position="401"/>
        <end position="424"/>
    </location>
</feature>
<evidence type="ECO:0000313" key="3">
    <source>
        <dbReference type="Proteomes" id="UP000439903"/>
    </source>
</evidence>
<protein>
    <submittedName>
        <fullName evidence="2">Transient receptor potential cation channel subfamily a member 1-like</fullName>
    </submittedName>
</protein>
<reference evidence="2 3" key="1">
    <citation type="journal article" date="2019" name="Environ. Microbiol.">
        <title>At the nexus of three kingdoms: the genome of the mycorrhizal fungus Gigaspora margarita provides insights into plant, endobacterial and fungal interactions.</title>
        <authorList>
            <person name="Venice F."/>
            <person name="Ghignone S."/>
            <person name="Salvioli di Fossalunga A."/>
            <person name="Amselem J."/>
            <person name="Novero M."/>
            <person name="Xianan X."/>
            <person name="Sedzielewska Toro K."/>
            <person name="Morin E."/>
            <person name="Lipzen A."/>
            <person name="Grigoriev I.V."/>
            <person name="Henrissat B."/>
            <person name="Martin F.M."/>
            <person name="Bonfante P."/>
        </authorList>
    </citation>
    <scope>NUCLEOTIDE SEQUENCE [LARGE SCALE GENOMIC DNA]</scope>
    <source>
        <strain evidence="2 3">BEG34</strain>
    </source>
</reference>
<keyword evidence="2" id="KW-0675">Receptor</keyword>
<name>A0A8H3X8R1_GIGMA</name>
<keyword evidence="3" id="KW-1185">Reference proteome</keyword>
<gene>
    <name evidence="2" type="ORF">F8M41_006889</name>
</gene>
<dbReference type="Proteomes" id="UP000439903">
    <property type="component" value="Unassembled WGS sequence"/>
</dbReference>
<accession>A0A8H3X8R1</accession>
<dbReference type="OrthoDB" id="2352140at2759"/>
<feature type="transmembrane region" description="Helical" evidence="1">
    <location>
        <begin position="213"/>
        <end position="235"/>
    </location>
</feature>
<comment type="caution">
    <text evidence="2">The sequence shown here is derived from an EMBL/GenBank/DDBJ whole genome shotgun (WGS) entry which is preliminary data.</text>
</comment>
<dbReference type="AlphaFoldDB" id="A0A8H3X8R1"/>